<dbReference type="PIRSF" id="PIRSF001434">
    <property type="entry name" value="CGS"/>
    <property type="match status" value="1"/>
</dbReference>
<gene>
    <name evidence="4" type="primary">metC</name>
    <name evidence="4" type="ORF">WGH24286_00740</name>
</gene>
<proteinExistence type="inferred from homology"/>
<evidence type="ECO:0000256" key="2">
    <source>
        <dbReference type="ARBA" id="ARBA00022898"/>
    </source>
</evidence>
<organism evidence="4 5">
    <name type="scientific">Periweissella ghanensis</name>
    <dbReference type="NCBI Taxonomy" id="467997"/>
    <lineage>
        <taxon>Bacteria</taxon>
        <taxon>Bacillati</taxon>
        <taxon>Bacillota</taxon>
        <taxon>Bacilli</taxon>
        <taxon>Lactobacillales</taxon>
        <taxon>Lactobacillaceae</taxon>
        <taxon>Periweissella</taxon>
    </lineage>
</organism>
<dbReference type="CDD" id="cd00614">
    <property type="entry name" value="CGS_like"/>
    <property type="match status" value="1"/>
</dbReference>
<dbReference type="EC" id="4.4.1.13" evidence="4"/>
<dbReference type="InterPro" id="IPR015421">
    <property type="entry name" value="PyrdxlP-dep_Trfase_major"/>
</dbReference>
<dbReference type="Gene3D" id="3.40.640.10">
    <property type="entry name" value="Type I PLP-dependent aspartate aminotransferase-like (Major domain)"/>
    <property type="match status" value="1"/>
</dbReference>
<dbReference type="RefSeq" id="WP_230098417.1">
    <property type="nucleotide sequence ID" value="NZ_CAKKNT010000007.1"/>
</dbReference>
<dbReference type="Gene3D" id="3.90.1150.10">
    <property type="entry name" value="Aspartate Aminotransferase, domain 1"/>
    <property type="match status" value="1"/>
</dbReference>
<name>A0ABM8ZAF4_9LACO</name>
<dbReference type="Pfam" id="PF01053">
    <property type="entry name" value="Cys_Met_Meta_PP"/>
    <property type="match status" value="1"/>
</dbReference>
<dbReference type="EMBL" id="CAKKNT010000007">
    <property type="protein sequence ID" value="CAH0418322.1"/>
    <property type="molecule type" value="Genomic_DNA"/>
</dbReference>
<keyword evidence="5" id="KW-1185">Reference proteome</keyword>
<dbReference type="GO" id="GO:0047804">
    <property type="term" value="F:cysteine-S-conjugate beta-lyase activity"/>
    <property type="evidence" value="ECO:0007669"/>
    <property type="project" value="UniProtKB-EC"/>
</dbReference>
<comment type="caution">
    <text evidence="4">The sequence shown here is derived from an EMBL/GenBank/DDBJ whole genome shotgun (WGS) entry which is preliminary data.</text>
</comment>
<comment type="cofactor">
    <cofactor evidence="1 3">
        <name>pyridoxal 5'-phosphate</name>
        <dbReference type="ChEBI" id="CHEBI:597326"/>
    </cofactor>
</comment>
<dbReference type="SUPFAM" id="SSF53383">
    <property type="entry name" value="PLP-dependent transferases"/>
    <property type="match status" value="1"/>
</dbReference>
<protein>
    <submittedName>
        <fullName evidence="4">Cystathionine beta-lyase</fullName>
        <ecNumber evidence="4">4.4.1.13</ecNumber>
    </submittedName>
</protein>
<evidence type="ECO:0000256" key="3">
    <source>
        <dbReference type="RuleBase" id="RU362118"/>
    </source>
</evidence>
<evidence type="ECO:0000256" key="1">
    <source>
        <dbReference type="ARBA" id="ARBA00001933"/>
    </source>
</evidence>
<dbReference type="InterPro" id="IPR015424">
    <property type="entry name" value="PyrdxlP-dep_Trfase"/>
</dbReference>
<comment type="similarity">
    <text evidence="3">Belongs to the trans-sulfuration enzymes family.</text>
</comment>
<dbReference type="InterPro" id="IPR015422">
    <property type="entry name" value="PyrdxlP-dep_Trfase_small"/>
</dbReference>
<keyword evidence="4" id="KW-0456">Lyase</keyword>
<reference evidence="4 5" key="1">
    <citation type="submission" date="2021-11" db="EMBL/GenBank/DDBJ databases">
        <authorList>
            <person name="Depoorter E."/>
        </authorList>
    </citation>
    <scope>NUCLEOTIDE SEQUENCE [LARGE SCALE GENOMIC DNA]</scope>
    <source>
        <strain evidence="4 5">LMG 24286</strain>
    </source>
</reference>
<dbReference type="Proteomes" id="UP000789719">
    <property type="component" value="Unassembled WGS sequence"/>
</dbReference>
<dbReference type="InterPro" id="IPR000277">
    <property type="entry name" value="Cys/Met-Metab_PyrdxlP-dep_enz"/>
</dbReference>
<evidence type="ECO:0000313" key="5">
    <source>
        <dbReference type="Proteomes" id="UP000789719"/>
    </source>
</evidence>
<accession>A0ABM8ZAF4</accession>
<evidence type="ECO:0000313" key="4">
    <source>
        <dbReference type="EMBL" id="CAH0418322.1"/>
    </source>
</evidence>
<keyword evidence="2 3" id="KW-0663">Pyridoxal phosphate</keyword>
<dbReference type="PANTHER" id="PTHR11808">
    <property type="entry name" value="TRANS-SULFURATION ENZYME FAMILY MEMBER"/>
    <property type="match status" value="1"/>
</dbReference>
<sequence length="379" mass="41674">MTGFNTKLVHGIDINDNNTGAVVVPVYSATTYQYGKPNELPRWDYARSGNPTREFVEKQIAELEGGYRGFALSSGMAAIHSVFATFRPGDHIIISNSIYGGTFRLVNEYLKELEIEFTEVNIQDLAEIEAAIKPNTKAIYFEVVDNPLLRVASVKQISALVSQYNVLTIVDNTFLTPYLQQPLKLGANIVIHSATKYLNGHSDNTAGLVVVDSAALADKVYFIQNAIGGILSPENSNLLRRGIQTLAVRMDRHLENTHKLVEYFSKQSIVAKVHYPGIQNDASDAIARDELRDGGGVVTVTFVDHVDVTAAIEKLKIFKLAVSLGSVESLVETPYNMSHAELPVEERLRLGITPQLVRIAVGLEDSTDLIADIDQAFNN</sequence>